<dbReference type="EMBL" id="JAMQAW010000063">
    <property type="protein sequence ID" value="MCM2393179.1"/>
    <property type="molecule type" value="Genomic_DNA"/>
</dbReference>
<dbReference type="InterPro" id="IPR027405">
    <property type="entry name" value="YidB-like"/>
</dbReference>
<dbReference type="Proteomes" id="UP001431429">
    <property type="component" value="Unassembled WGS sequence"/>
</dbReference>
<evidence type="ECO:0000313" key="3">
    <source>
        <dbReference type="Proteomes" id="UP001431429"/>
    </source>
</evidence>
<reference evidence="2" key="1">
    <citation type="submission" date="2022-06" db="EMBL/GenBank/DDBJ databases">
        <title>Genome public.</title>
        <authorList>
            <person name="Sun Q."/>
        </authorList>
    </citation>
    <scope>NUCLEOTIDE SEQUENCE</scope>
    <source>
        <strain evidence="2">CWNU-1</strain>
    </source>
</reference>
<organism evidence="2 3">
    <name type="scientific">Streptomyces albipurpureus</name>
    <dbReference type="NCBI Taxonomy" id="2897419"/>
    <lineage>
        <taxon>Bacteria</taxon>
        <taxon>Bacillati</taxon>
        <taxon>Actinomycetota</taxon>
        <taxon>Actinomycetes</taxon>
        <taxon>Kitasatosporales</taxon>
        <taxon>Streptomycetaceae</taxon>
        <taxon>Streptomyces</taxon>
    </lineage>
</organism>
<name>A0ABT0UXJ6_9ACTN</name>
<sequence>MAGNDLGSLLGSLLGGGGGAKSGGGAANILGSLLSTLGNKSTSASGGGNALSGLIDILAKSGITDQAKSWVGTGENKPVSGAQIAQAIPDDTLQKVAKESGVTPQQAADEIAQSLPQAVDRLTPAGQLPQSGTSLEDLIKEQRL</sequence>
<comment type="caution">
    <text evidence="2">The sequence shown here is derived from an EMBL/GenBank/DDBJ whole genome shotgun (WGS) entry which is preliminary data.</text>
</comment>
<dbReference type="SUPFAM" id="SSF140804">
    <property type="entry name" value="YidB-like"/>
    <property type="match status" value="1"/>
</dbReference>
<proteinExistence type="predicted"/>
<feature type="region of interest" description="Disordered" evidence="1">
    <location>
        <begin position="116"/>
        <end position="144"/>
    </location>
</feature>
<evidence type="ECO:0000313" key="2">
    <source>
        <dbReference type="EMBL" id="MCM2393179.1"/>
    </source>
</evidence>
<dbReference type="Gene3D" id="1.10.10.690">
    <property type="entry name" value="YidB-like"/>
    <property type="match status" value="1"/>
</dbReference>
<accession>A0ABT0UXJ6</accession>
<keyword evidence="3" id="KW-1185">Reference proteome</keyword>
<dbReference type="Pfam" id="PF20159">
    <property type="entry name" value="YidB"/>
    <property type="match status" value="1"/>
</dbReference>
<protein>
    <submittedName>
        <fullName evidence="2">YidB family protein</fullName>
    </submittedName>
</protein>
<gene>
    <name evidence="2" type="ORF">NBG84_33730</name>
</gene>
<dbReference type="InterPro" id="IPR045372">
    <property type="entry name" value="YidB"/>
</dbReference>
<evidence type="ECO:0000256" key="1">
    <source>
        <dbReference type="SAM" id="MobiDB-lite"/>
    </source>
</evidence>